<dbReference type="EMBL" id="JAQLKE010000033">
    <property type="protein sequence ID" value="MDB7085197.1"/>
    <property type="molecule type" value="Genomic_DNA"/>
</dbReference>
<evidence type="ECO:0000259" key="6">
    <source>
        <dbReference type="PROSITE" id="PS51099"/>
    </source>
</evidence>
<keyword evidence="3" id="KW-0805">Transcription regulation</keyword>
<reference evidence="8" key="1">
    <citation type="submission" date="2023-01" db="EMBL/GenBank/DDBJ databases">
        <title>Human gut microbiome strain richness.</title>
        <authorList>
            <person name="Chen-Liaw A."/>
        </authorList>
    </citation>
    <scope>NUCLEOTIDE SEQUENCE</scope>
    <source>
        <strain evidence="8">1001217st2_G6_1001217B_191108</strain>
    </source>
</reference>
<dbReference type="InterPro" id="IPR013196">
    <property type="entry name" value="HTH_11"/>
</dbReference>
<dbReference type="PROSITE" id="PS51094">
    <property type="entry name" value="PTS_EIIA_TYPE_2"/>
    <property type="match status" value="1"/>
</dbReference>
<dbReference type="InterPro" id="IPR011608">
    <property type="entry name" value="PRD"/>
</dbReference>
<dbReference type="InterPro" id="IPR036388">
    <property type="entry name" value="WH-like_DNA-bd_sf"/>
</dbReference>
<dbReference type="Gene3D" id="3.40.50.2300">
    <property type="match status" value="1"/>
</dbReference>
<dbReference type="Pfam" id="PF02302">
    <property type="entry name" value="PTS_IIB"/>
    <property type="match status" value="1"/>
</dbReference>
<dbReference type="Proteomes" id="UP001211987">
    <property type="component" value="Unassembled WGS sequence"/>
</dbReference>
<dbReference type="SUPFAM" id="SSF63520">
    <property type="entry name" value="PTS-regulatory domain, PRD"/>
    <property type="match status" value="1"/>
</dbReference>
<evidence type="ECO:0000256" key="3">
    <source>
        <dbReference type="ARBA" id="ARBA00023015"/>
    </source>
</evidence>
<proteinExistence type="predicted"/>
<dbReference type="InterPro" id="IPR036634">
    <property type="entry name" value="PRD_sf"/>
</dbReference>
<dbReference type="CDD" id="cd05568">
    <property type="entry name" value="PTS_IIB_bgl_like"/>
    <property type="match status" value="1"/>
</dbReference>
<dbReference type="PANTHER" id="PTHR30185">
    <property type="entry name" value="CRYPTIC BETA-GLUCOSIDE BGL OPERON ANTITERMINATOR"/>
    <property type="match status" value="1"/>
</dbReference>
<evidence type="ECO:0000259" key="5">
    <source>
        <dbReference type="PROSITE" id="PS51094"/>
    </source>
</evidence>
<evidence type="ECO:0000313" key="9">
    <source>
        <dbReference type="Proteomes" id="UP001211987"/>
    </source>
</evidence>
<feature type="domain" description="PTS EIIB type-2" evidence="6">
    <location>
        <begin position="398"/>
        <end position="487"/>
    </location>
</feature>
<comment type="caution">
    <text evidence="8">The sequence shown here is derived from an EMBL/GenBank/DDBJ whole genome shotgun (WGS) entry which is preliminary data.</text>
</comment>
<dbReference type="InterPro" id="IPR036095">
    <property type="entry name" value="PTS_EIIB-like_sf"/>
</dbReference>
<dbReference type="InterPro" id="IPR002178">
    <property type="entry name" value="PTS_EIIA_type-2_dom"/>
</dbReference>
<feature type="domain" description="PTS EIIA type-2" evidence="5">
    <location>
        <begin position="503"/>
        <end position="641"/>
    </location>
</feature>
<dbReference type="GO" id="GO:0006355">
    <property type="term" value="P:regulation of DNA-templated transcription"/>
    <property type="evidence" value="ECO:0007669"/>
    <property type="project" value="InterPro"/>
</dbReference>
<dbReference type="InterPro" id="IPR013011">
    <property type="entry name" value="PTS_EIIB_2"/>
</dbReference>
<dbReference type="SUPFAM" id="SSF52794">
    <property type="entry name" value="PTS system IIB component-like"/>
    <property type="match status" value="1"/>
</dbReference>
<dbReference type="Pfam" id="PF00874">
    <property type="entry name" value="PRD"/>
    <property type="match status" value="1"/>
</dbReference>
<dbReference type="PROSITE" id="PS51099">
    <property type="entry name" value="PTS_EIIB_TYPE_2"/>
    <property type="match status" value="1"/>
</dbReference>
<evidence type="ECO:0000313" key="8">
    <source>
        <dbReference type="EMBL" id="MDB7085197.1"/>
    </source>
</evidence>
<sequence>MNSRQIKFLKLLKEQSEYKPASFFAKWLSVSTKTIYSDINALYSFLQENGLDLDSSPRNGIKLLDAKNNLNKLIDEISDENKRDEYSPVNRRFSIIRKILLENKNTTLENLSNDFLVSKTSLYQDLGVINEVFERQNTKLKVTNIGIVSIGTEIDLQKSIKDYVFEDDKDDSLLDLKSKLELLFDRQHIDYVFHLLLEDYNELTNDVSIYYLKSIIVILLIQIVRLKYGYHVKTEETFLFNNIRYMETYVVANSIVEMLQQNLNLYFKNADIEYLCRQLFAHRITNSLKTGQNEYADLVNEIIEVMSKIEKIDLRQDKHLYKSLIYHVPAMILRLKKGIKIKNPLLENIKEQYTELFTIVWYALSLIESRYNVILNDEEVSLILVHFQIALVNISKANNILVVCPYGISSSQLILSKVRKLLPAKDNIELSRIEKLYLADLSHVDLIITSVDLDNINVPYVRVSPVVTNEDYINIMDAYKKHILFKEEVLRELKNFSAPYLSQFINPTLIQIKKNYKNKKECLENLIQELENREYVNEKFRDSIFNRERAGVTCMDSGVALPHADPSTIITSSISILTLDKPVDWGGNLVSLIIMVCLNEDHVDKFKDVIQEIYQIIIKKEYIDQIVKISSIDAMIDLFYK</sequence>
<gene>
    <name evidence="8" type="ORF">PM738_15425</name>
</gene>
<evidence type="ECO:0000259" key="7">
    <source>
        <dbReference type="PROSITE" id="PS51372"/>
    </source>
</evidence>
<dbReference type="RefSeq" id="WP_008792889.1">
    <property type="nucleotide sequence ID" value="NZ_AP031443.1"/>
</dbReference>
<dbReference type="Gene3D" id="1.10.1790.10">
    <property type="entry name" value="PRD domain"/>
    <property type="match status" value="1"/>
</dbReference>
<keyword evidence="1" id="KW-0808">Transferase</keyword>
<protein>
    <submittedName>
        <fullName evidence="8">PTS sugar transporter subunit IIA</fullName>
    </submittedName>
</protein>
<keyword evidence="2" id="KW-0677">Repeat</keyword>
<name>A0A9Q7MLM8_9FIRM</name>
<accession>A0A9Q7MLM8</accession>
<dbReference type="PROSITE" id="PS51372">
    <property type="entry name" value="PRD_2"/>
    <property type="match status" value="1"/>
</dbReference>
<feature type="domain" description="PRD" evidence="7">
    <location>
        <begin position="290"/>
        <end position="397"/>
    </location>
</feature>
<dbReference type="Pfam" id="PF00359">
    <property type="entry name" value="PTS_EIIA_2"/>
    <property type="match status" value="1"/>
</dbReference>
<dbReference type="InterPro" id="IPR050661">
    <property type="entry name" value="BglG_antiterminators"/>
</dbReference>
<dbReference type="AlphaFoldDB" id="A0A9Q7MLM8"/>
<evidence type="ECO:0000256" key="2">
    <source>
        <dbReference type="ARBA" id="ARBA00022737"/>
    </source>
</evidence>
<dbReference type="Pfam" id="PF08279">
    <property type="entry name" value="HTH_11"/>
    <property type="match status" value="1"/>
</dbReference>
<evidence type="ECO:0000256" key="4">
    <source>
        <dbReference type="ARBA" id="ARBA00023163"/>
    </source>
</evidence>
<dbReference type="GO" id="GO:0008982">
    <property type="term" value="F:protein-N(PI)-phosphohistidine-sugar phosphotransferase activity"/>
    <property type="evidence" value="ECO:0007669"/>
    <property type="project" value="InterPro"/>
</dbReference>
<dbReference type="InterPro" id="IPR003501">
    <property type="entry name" value="PTS_EIIB_2/3"/>
</dbReference>
<keyword evidence="8" id="KW-0813">Transport</keyword>
<dbReference type="Gene3D" id="1.10.10.10">
    <property type="entry name" value="Winged helix-like DNA-binding domain superfamily/Winged helix DNA-binding domain"/>
    <property type="match status" value="2"/>
</dbReference>
<dbReference type="Gene3D" id="3.40.930.10">
    <property type="entry name" value="Mannitol-specific EII, Chain A"/>
    <property type="match status" value="1"/>
</dbReference>
<dbReference type="InterPro" id="IPR016152">
    <property type="entry name" value="PTrfase/Anion_transptr"/>
</dbReference>
<organism evidence="8 9">
    <name type="scientific">Thomasclavelia ramosa</name>
    <dbReference type="NCBI Taxonomy" id="1547"/>
    <lineage>
        <taxon>Bacteria</taxon>
        <taxon>Bacillati</taxon>
        <taxon>Bacillota</taxon>
        <taxon>Erysipelotrichia</taxon>
        <taxon>Erysipelotrichales</taxon>
        <taxon>Coprobacillaceae</taxon>
        <taxon>Thomasclavelia</taxon>
    </lineage>
</organism>
<keyword evidence="4" id="KW-0804">Transcription</keyword>
<keyword evidence="8" id="KW-0762">Sugar transport</keyword>
<dbReference type="GO" id="GO:0009401">
    <property type="term" value="P:phosphoenolpyruvate-dependent sugar phosphotransferase system"/>
    <property type="evidence" value="ECO:0007669"/>
    <property type="project" value="InterPro"/>
</dbReference>
<dbReference type="PANTHER" id="PTHR30185:SF18">
    <property type="entry name" value="TRANSCRIPTIONAL REGULATOR MTLR"/>
    <property type="match status" value="1"/>
</dbReference>
<evidence type="ECO:0000256" key="1">
    <source>
        <dbReference type="ARBA" id="ARBA00022679"/>
    </source>
</evidence>
<dbReference type="SUPFAM" id="SSF55804">
    <property type="entry name" value="Phoshotransferase/anion transport protein"/>
    <property type="match status" value="1"/>
</dbReference>